<dbReference type="NCBIfam" id="NF004491">
    <property type="entry name" value="PRK05826.1"/>
    <property type="match status" value="1"/>
</dbReference>
<evidence type="ECO:0000256" key="12">
    <source>
        <dbReference type="NCBIfam" id="TIGR01064"/>
    </source>
</evidence>
<dbReference type="RefSeq" id="WP_039001861.1">
    <property type="nucleotide sequence ID" value="NZ_CP014327.1"/>
</dbReference>
<evidence type="ECO:0000259" key="14">
    <source>
        <dbReference type="Pfam" id="PF00224"/>
    </source>
</evidence>
<dbReference type="InterPro" id="IPR015795">
    <property type="entry name" value="Pyrv_Knase_C"/>
</dbReference>
<dbReference type="GO" id="GO:0016301">
    <property type="term" value="F:kinase activity"/>
    <property type="evidence" value="ECO:0007669"/>
    <property type="project" value="UniProtKB-KW"/>
</dbReference>
<dbReference type="InterPro" id="IPR036918">
    <property type="entry name" value="Pyrv_Knase_C_sf"/>
</dbReference>
<dbReference type="Gene3D" id="2.40.33.10">
    <property type="entry name" value="PK beta-barrel domain-like"/>
    <property type="match status" value="1"/>
</dbReference>
<evidence type="ECO:0000259" key="15">
    <source>
        <dbReference type="Pfam" id="PF02887"/>
    </source>
</evidence>
<dbReference type="GO" id="GO:0000287">
    <property type="term" value="F:magnesium ion binding"/>
    <property type="evidence" value="ECO:0007669"/>
    <property type="project" value="UniProtKB-UniRule"/>
</dbReference>
<dbReference type="OrthoDB" id="9812123at2"/>
<keyword evidence="4 13" id="KW-0808">Transferase</keyword>
<dbReference type="AlphaFoldDB" id="A0A126UZH6"/>
<keyword evidence="17" id="KW-1185">Reference proteome</keyword>
<sequence>MTRARNVKIVATLGPASNDYKMIRALFEAGADVFRLNMSHGDHEEIRKRHEIIRQIEEDTGKPIAILADLQGPKLRCGVFANDGGEELAVGAKFRFDLSDAAGTIERVQLPHKEIFQALEVGSTLLVNDGKIRVRVEARGEDFADCVVEVGGTISNRKGVNVPDVLLPLAALSEKDRRDLEFVCELGVDWLALSFVQRPEDVFEARELAKGRAAILSKIEKPAAVTAFDSILAVSDGIMVARGDLGVELPVQNVPPIQKRLIRKCRNAAKPVIVATQMLESMIESPVPTRAEVSDVATAIYEGADAIMLSAESAAGDFPIEAVTTMNNVAVEVESDATYREVIEASRKFKGVSIADGIVAAAREIAETADIKAICCFTQSGNTALLVARERPRVPIIALSPVKETLRRLCLSWGMNCFNSDNVDRFKMAVIAAARAARASGLATENDSIVVTAGVPFNVRGTTNILRVAPCDERLILNIDPE</sequence>
<dbReference type="InterPro" id="IPR001697">
    <property type="entry name" value="Pyr_Knase"/>
</dbReference>
<organism evidence="16 17">
    <name type="scientific">Falsihalocynthiibacter arcticus</name>
    <dbReference type="NCBI Taxonomy" id="1579316"/>
    <lineage>
        <taxon>Bacteria</taxon>
        <taxon>Pseudomonadati</taxon>
        <taxon>Pseudomonadota</taxon>
        <taxon>Alphaproteobacteria</taxon>
        <taxon>Rhodobacterales</taxon>
        <taxon>Roseobacteraceae</taxon>
        <taxon>Falsihalocynthiibacter</taxon>
    </lineage>
</organism>
<dbReference type="KEGG" id="hat:RC74_08520"/>
<feature type="domain" description="Pyruvate kinase C-terminal" evidence="15">
    <location>
        <begin position="357"/>
        <end position="468"/>
    </location>
</feature>
<protein>
    <recommendedName>
        <fullName evidence="3 12">Pyruvate kinase</fullName>
        <ecNumber evidence="3 12">2.7.1.40</ecNumber>
    </recommendedName>
</protein>
<dbReference type="Gene3D" id="3.40.1380.20">
    <property type="entry name" value="Pyruvate kinase, C-terminal domain"/>
    <property type="match status" value="1"/>
</dbReference>
<accession>A0A126UZH6</accession>
<evidence type="ECO:0000313" key="16">
    <source>
        <dbReference type="EMBL" id="AML51287.1"/>
    </source>
</evidence>
<keyword evidence="6" id="KW-0547">Nucleotide-binding</keyword>
<feature type="domain" description="Pyruvate kinase barrel" evidence="14">
    <location>
        <begin position="5"/>
        <end position="323"/>
    </location>
</feature>
<keyword evidence="7 13" id="KW-0418">Kinase</keyword>
<dbReference type="PRINTS" id="PR01050">
    <property type="entry name" value="PYRUVTKNASE"/>
</dbReference>
<proteinExistence type="inferred from homology"/>
<keyword evidence="9 13" id="KW-0460">Magnesium</keyword>
<comment type="catalytic activity">
    <reaction evidence="13">
        <text>pyruvate + ATP = phosphoenolpyruvate + ADP + H(+)</text>
        <dbReference type="Rhea" id="RHEA:18157"/>
        <dbReference type="ChEBI" id="CHEBI:15361"/>
        <dbReference type="ChEBI" id="CHEBI:15378"/>
        <dbReference type="ChEBI" id="CHEBI:30616"/>
        <dbReference type="ChEBI" id="CHEBI:58702"/>
        <dbReference type="ChEBI" id="CHEBI:456216"/>
        <dbReference type="EC" id="2.7.1.40"/>
    </reaction>
</comment>
<keyword evidence="10 13" id="KW-0324">Glycolysis</keyword>
<dbReference type="InterPro" id="IPR011037">
    <property type="entry name" value="Pyrv_Knase-like_insert_dom_sf"/>
</dbReference>
<dbReference type="EMBL" id="CP014327">
    <property type="protein sequence ID" value="AML51287.1"/>
    <property type="molecule type" value="Genomic_DNA"/>
</dbReference>
<dbReference type="Gene3D" id="3.20.20.60">
    <property type="entry name" value="Phosphoenolpyruvate-binding domains"/>
    <property type="match status" value="1"/>
</dbReference>
<keyword evidence="5" id="KW-0479">Metal-binding</keyword>
<evidence type="ECO:0000256" key="11">
    <source>
        <dbReference type="ARBA" id="ARBA00023317"/>
    </source>
</evidence>
<reference evidence="16 17" key="1">
    <citation type="submission" date="2016-02" db="EMBL/GenBank/DDBJ databases">
        <title>Complete genome sequence of Halocynthiibacter arcticus PAMC 20958t from arctic marine sediment.</title>
        <authorList>
            <person name="Lee Y.M."/>
            <person name="Baek K."/>
            <person name="Lee H.K."/>
            <person name="Shin S.C."/>
        </authorList>
    </citation>
    <scope>NUCLEOTIDE SEQUENCE [LARGE SCALE GENOMIC DNA]</scope>
    <source>
        <strain evidence="16">PAMC 20958</strain>
    </source>
</reference>
<evidence type="ECO:0000256" key="2">
    <source>
        <dbReference type="ARBA" id="ARBA00008663"/>
    </source>
</evidence>
<evidence type="ECO:0000256" key="6">
    <source>
        <dbReference type="ARBA" id="ARBA00022741"/>
    </source>
</evidence>
<evidence type="ECO:0000256" key="1">
    <source>
        <dbReference type="ARBA" id="ARBA00004997"/>
    </source>
</evidence>
<dbReference type="InterPro" id="IPR015793">
    <property type="entry name" value="Pyrv_Knase_brl"/>
</dbReference>
<dbReference type="STRING" id="1579316.RC74_08520"/>
<dbReference type="Pfam" id="PF02887">
    <property type="entry name" value="PK_C"/>
    <property type="match status" value="1"/>
</dbReference>
<evidence type="ECO:0000256" key="9">
    <source>
        <dbReference type="ARBA" id="ARBA00022842"/>
    </source>
</evidence>
<evidence type="ECO:0000313" key="17">
    <source>
        <dbReference type="Proteomes" id="UP000070371"/>
    </source>
</evidence>
<gene>
    <name evidence="16" type="ORF">RC74_08520</name>
</gene>
<dbReference type="GO" id="GO:0030955">
    <property type="term" value="F:potassium ion binding"/>
    <property type="evidence" value="ECO:0007669"/>
    <property type="project" value="UniProtKB-UniRule"/>
</dbReference>
<keyword evidence="8" id="KW-0067">ATP-binding</keyword>
<dbReference type="NCBIfam" id="NF004978">
    <property type="entry name" value="PRK06354.1"/>
    <property type="match status" value="1"/>
</dbReference>
<comment type="pathway">
    <text evidence="1 13">Carbohydrate degradation; glycolysis; pyruvate from D-glyceraldehyde 3-phosphate: step 5/5.</text>
</comment>
<name>A0A126UZH6_9RHOB</name>
<dbReference type="UniPathway" id="UPA00109">
    <property type="reaction ID" value="UER00188"/>
</dbReference>
<keyword evidence="11 16" id="KW-0670">Pyruvate</keyword>
<evidence type="ECO:0000256" key="5">
    <source>
        <dbReference type="ARBA" id="ARBA00022723"/>
    </source>
</evidence>
<dbReference type="SUPFAM" id="SSF52935">
    <property type="entry name" value="PK C-terminal domain-like"/>
    <property type="match status" value="1"/>
</dbReference>
<comment type="similarity">
    <text evidence="2 13">Belongs to the pyruvate kinase family.</text>
</comment>
<dbReference type="Pfam" id="PF00224">
    <property type="entry name" value="PK"/>
    <property type="match status" value="1"/>
</dbReference>
<dbReference type="GO" id="GO:0004743">
    <property type="term" value="F:pyruvate kinase activity"/>
    <property type="evidence" value="ECO:0007669"/>
    <property type="project" value="UniProtKB-UniRule"/>
</dbReference>
<dbReference type="NCBIfam" id="TIGR01064">
    <property type="entry name" value="pyruv_kin"/>
    <property type="match status" value="1"/>
</dbReference>
<dbReference type="SUPFAM" id="SSF51621">
    <property type="entry name" value="Phosphoenolpyruvate/pyruvate domain"/>
    <property type="match status" value="1"/>
</dbReference>
<dbReference type="GO" id="GO:0005524">
    <property type="term" value="F:ATP binding"/>
    <property type="evidence" value="ECO:0007669"/>
    <property type="project" value="UniProtKB-KW"/>
</dbReference>
<dbReference type="Proteomes" id="UP000070371">
    <property type="component" value="Chromosome"/>
</dbReference>
<evidence type="ECO:0000256" key="4">
    <source>
        <dbReference type="ARBA" id="ARBA00022679"/>
    </source>
</evidence>
<dbReference type="InterPro" id="IPR015813">
    <property type="entry name" value="Pyrv/PenolPyrv_kinase-like_dom"/>
</dbReference>
<evidence type="ECO:0000256" key="8">
    <source>
        <dbReference type="ARBA" id="ARBA00022840"/>
    </source>
</evidence>
<evidence type="ECO:0000256" key="3">
    <source>
        <dbReference type="ARBA" id="ARBA00012142"/>
    </source>
</evidence>
<dbReference type="SUPFAM" id="SSF50800">
    <property type="entry name" value="PK beta-barrel domain-like"/>
    <property type="match status" value="1"/>
</dbReference>
<dbReference type="InterPro" id="IPR015806">
    <property type="entry name" value="Pyrv_Knase_insert_dom_sf"/>
</dbReference>
<dbReference type="PANTHER" id="PTHR11817">
    <property type="entry name" value="PYRUVATE KINASE"/>
    <property type="match status" value="1"/>
</dbReference>
<evidence type="ECO:0000256" key="10">
    <source>
        <dbReference type="ARBA" id="ARBA00023152"/>
    </source>
</evidence>
<dbReference type="InterPro" id="IPR040442">
    <property type="entry name" value="Pyrv_kinase-like_dom_sf"/>
</dbReference>
<evidence type="ECO:0000256" key="13">
    <source>
        <dbReference type="RuleBase" id="RU000504"/>
    </source>
</evidence>
<dbReference type="EC" id="2.7.1.40" evidence="3 12"/>
<dbReference type="NCBIfam" id="NF004886">
    <property type="entry name" value="PRK06247.1"/>
    <property type="match status" value="1"/>
</dbReference>
<dbReference type="FunFam" id="2.40.33.10:FF:000001">
    <property type="entry name" value="Pyruvate kinase"/>
    <property type="match status" value="1"/>
</dbReference>
<evidence type="ECO:0000256" key="7">
    <source>
        <dbReference type="ARBA" id="ARBA00022777"/>
    </source>
</evidence>